<keyword evidence="2" id="KW-1185">Reference proteome</keyword>
<reference evidence="1 2" key="1">
    <citation type="submission" date="2023-08" db="EMBL/GenBank/DDBJ databases">
        <authorList>
            <person name="Palmer J.M."/>
        </authorList>
    </citation>
    <scope>NUCLEOTIDE SEQUENCE [LARGE SCALE GENOMIC DNA]</scope>
    <source>
        <strain evidence="1 2">TWF481</strain>
    </source>
</reference>
<evidence type="ECO:0000313" key="2">
    <source>
        <dbReference type="Proteomes" id="UP001370758"/>
    </source>
</evidence>
<dbReference type="PANTHER" id="PTHR36448">
    <property type="entry name" value="BLR7373 PROTEIN"/>
    <property type="match status" value="1"/>
</dbReference>
<dbReference type="InterPro" id="IPR047121">
    <property type="entry name" value="YjiB-like"/>
</dbReference>
<dbReference type="Gene3D" id="2.60.120.10">
    <property type="entry name" value="Jelly Rolls"/>
    <property type="match status" value="1"/>
</dbReference>
<protein>
    <recommendedName>
        <fullName evidence="3">Cupin 2 conserved barrel domain-containing protein</fullName>
    </recommendedName>
</protein>
<dbReference type="InterPro" id="IPR011051">
    <property type="entry name" value="RmlC_Cupin_sf"/>
</dbReference>
<gene>
    <name evidence="1" type="ORF">TWF481_011197</name>
</gene>
<sequence length="182" mass="19512">MANPRSDITIEKYQIPCHKSIPNTSPHGIPFIHYKSDFPRSTGPDMIEDVLRANSWKPSWRYTMYTDSHFHSTTHEALVVISGAAKILLGGDGNPDAVTVTVNTGDAMFVPVGVAHRLLKDIGGRGWGAGEGFTMVGAYPDGGEGWDMCYGRGGEEAVDERVRKVVGVEVGDPVLGGVLGGE</sequence>
<dbReference type="PANTHER" id="PTHR36448:SF3">
    <property type="entry name" value="CUPIN TYPE-2 DOMAIN-CONTAINING PROTEIN"/>
    <property type="match status" value="1"/>
</dbReference>
<dbReference type="CDD" id="cd02219">
    <property type="entry name" value="cupin_YjlB-like"/>
    <property type="match status" value="1"/>
</dbReference>
<dbReference type="SUPFAM" id="SSF51182">
    <property type="entry name" value="RmlC-like cupins"/>
    <property type="match status" value="1"/>
</dbReference>
<dbReference type="AlphaFoldDB" id="A0AAV9VZ23"/>
<name>A0AAV9VZ23_9PEZI</name>
<evidence type="ECO:0000313" key="1">
    <source>
        <dbReference type="EMBL" id="KAK6498616.1"/>
    </source>
</evidence>
<dbReference type="Proteomes" id="UP001370758">
    <property type="component" value="Unassembled WGS sequence"/>
</dbReference>
<organism evidence="1 2">
    <name type="scientific">Arthrobotrys musiformis</name>
    <dbReference type="NCBI Taxonomy" id="47236"/>
    <lineage>
        <taxon>Eukaryota</taxon>
        <taxon>Fungi</taxon>
        <taxon>Dikarya</taxon>
        <taxon>Ascomycota</taxon>
        <taxon>Pezizomycotina</taxon>
        <taxon>Orbiliomycetes</taxon>
        <taxon>Orbiliales</taxon>
        <taxon>Orbiliaceae</taxon>
        <taxon>Arthrobotrys</taxon>
    </lineage>
</organism>
<accession>A0AAV9VZ23</accession>
<dbReference type="InterPro" id="IPR014710">
    <property type="entry name" value="RmlC-like_jellyroll"/>
</dbReference>
<proteinExistence type="predicted"/>
<evidence type="ECO:0008006" key="3">
    <source>
        <dbReference type="Google" id="ProtNLM"/>
    </source>
</evidence>
<comment type="caution">
    <text evidence="1">The sequence shown here is derived from an EMBL/GenBank/DDBJ whole genome shotgun (WGS) entry which is preliminary data.</text>
</comment>
<dbReference type="EMBL" id="JAVHJL010000008">
    <property type="protein sequence ID" value="KAK6498616.1"/>
    <property type="molecule type" value="Genomic_DNA"/>
</dbReference>